<accession>A0A7J0GZX0</accession>
<gene>
    <name evidence="1" type="ORF">Acr_25g0007960</name>
</gene>
<dbReference type="Proteomes" id="UP000585474">
    <property type="component" value="Unassembled WGS sequence"/>
</dbReference>
<evidence type="ECO:0000313" key="1">
    <source>
        <dbReference type="EMBL" id="GFZ16387.1"/>
    </source>
</evidence>
<protein>
    <submittedName>
        <fullName evidence="1">Uncharacterized protein</fullName>
    </submittedName>
</protein>
<evidence type="ECO:0000313" key="2">
    <source>
        <dbReference type="Proteomes" id="UP000585474"/>
    </source>
</evidence>
<organism evidence="1 2">
    <name type="scientific">Actinidia rufa</name>
    <dbReference type="NCBI Taxonomy" id="165716"/>
    <lineage>
        <taxon>Eukaryota</taxon>
        <taxon>Viridiplantae</taxon>
        <taxon>Streptophyta</taxon>
        <taxon>Embryophyta</taxon>
        <taxon>Tracheophyta</taxon>
        <taxon>Spermatophyta</taxon>
        <taxon>Magnoliopsida</taxon>
        <taxon>eudicotyledons</taxon>
        <taxon>Gunneridae</taxon>
        <taxon>Pentapetalae</taxon>
        <taxon>asterids</taxon>
        <taxon>Ericales</taxon>
        <taxon>Actinidiaceae</taxon>
        <taxon>Actinidia</taxon>
    </lineage>
</organism>
<dbReference type="AlphaFoldDB" id="A0A7J0GZX0"/>
<dbReference type="OrthoDB" id="1728353at2759"/>
<proteinExistence type="predicted"/>
<keyword evidence="2" id="KW-1185">Reference proteome</keyword>
<comment type="caution">
    <text evidence="1">The sequence shown here is derived from an EMBL/GenBank/DDBJ whole genome shotgun (WGS) entry which is preliminary data.</text>
</comment>
<dbReference type="EMBL" id="BJWL01000025">
    <property type="protein sequence ID" value="GFZ16387.1"/>
    <property type="molecule type" value="Genomic_DNA"/>
</dbReference>
<name>A0A7J0GZX0_9ERIC</name>
<sequence length="85" mass="9446">MWMARGLPSTLFGAMEYLTKCLGIARIGFNVTSKVVDKEQRKRYDQGTLEFGIPSPIFVATGNGSDNPFSDPLWRVDGSFEGKKL</sequence>
<reference evidence="1 2" key="1">
    <citation type="submission" date="2019-07" db="EMBL/GenBank/DDBJ databases">
        <title>De Novo Assembly of kiwifruit Actinidia rufa.</title>
        <authorList>
            <person name="Sugita-Konishi S."/>
            <person name="Sato K."/>
            <person name="Mori E."/>
            <person name="Abe Y."/>
            <person name="Kisaki G."/>
            <person name="Hamano K."/>
            <person name="Suezawa K."/>
            <person name="Otani M."/>
            <person name="Fukuda T."/>
            <person name="Manabe T."/>
            <person name="Gomi K."/>
            <person name="Tabuchi M."/>
            <person name="Akimitsu K."/>
            <person name="Kataoka I."/>
        </authorList>
    </citation>
    <scope>NUCLEOTIDE SEQUENCE [LARGE SCALE GENOMIC DNA]</scope>
    <source>
        <strain evidence="2">cv. Fuchu</strain>
    </source>
</reference>